<comment type="subcellular location">
    <subcellularLocation>
        <location evidence="1">Mitochondrion matrix</location>
    </subcellularLocation>
</comment>
<dbReference type="Pfam" id="PF02737">
    <property type="entry name" value="3HCDH_N"/>
    <property type="match status" value="1"/>
</dbReference>
<dbReference type="InterPro" id="IPR006176">
    <property type="entry name" value="3-OHacyl-CoA_DH_NAD-bd"/>
</dbReference>
<dbReference type="STRING" id="879819.A0A0J0XXC8"/>
<comment type="catalytic activity">
    <reaction evidence="9">
        <text>a (3S)-3-hydroxyacyl-CoA + NAD(+) = a 3-oxoacyl-CoA + NADH + H(+)</text>
        <dbReference type="Rhea" id="RHEA:22432"/>
        <dbReference type="ChEBI" id="CHEBI:15378"/>
        <dbReference type="ChEBI" id="CHEBI:57318"/>
        <dbReference type="ChEBI" id="CHEBI:57540"/>
        <dbReference type="ChEBI" id="CHEBI:57945"/>
        <dbReference type="ChEBI" id="CHEBI:90726"/>
        <dbReference type="EC" id="1.1.1.35"/>
    </reaction>
</comment>
<dbReference type="InterPro" id="IPR022694">
    <property type="entry name" value="3-OHacyl-CoA_DH"/>
</dbReference>
<feature type="binding site" evidence="12">
    <location>
        <position position="51"/>
    </location>
    <ligand>
        <name>CoA</name>
        <dbReference type="ChEBI" id="CHEBI:57287"/>
    </ligand>
</feature>
<feature type="binding site" evidence="11">
    <location>
        <position position="123"/>
    </location>
    <ligand>
        <name>NAD(+)</name>
        <dbReference type="ChEBI" id="CHEBI:57540"/>
    </ligand>
</feature>
<feature type="binding site" evidence="11">
    <location>
        <position position="101"/>
    </location>
    <ligand>
        <name>NAD(+)</name>
        <dbReference type="ChEBI" id="CHEBI:57540"/>
    </ligand>
</feature>
<feature type="binding site" evidence="11">
    <location>
        <position position="35"/>
    </location>
    <ligand>
        <name>NAD(+)</name>
        <dbReference type="ChEBI" id="CHEBI:57540"/>
    </ligand>
</feature>
<evidence type="ECO:0000313" key="15">
    <source>
        <dbReference type="EMBL" id="KLT45732.1"/>
    </source>
</evidence>
<comment type="pathway">
    <text evidence="2">Lipid metabolism; fatty acid beta-oxidation.</text>
</comment>
<dbReference type="InterPro" id="IPR036291">
    <property type="entry name" value="NAD(P)-bd_dom_sf"/>
</dbReference>
<proteinExistence type="inferred from homology"/>
<keyword evidence="4" id="KW-0276">Fatty acid metabolism</keyword>
<dbReference type="GO" id="GO:0003857">
    <property type="term" value="F:(3S)-3-hydroxyacyl-CoA dehydrogenase (NAD+) activity"/>
    <property type="evidence" value="ECO:0007669"/>
    <property type="project" value="UniProtKB-EC"/>
</dbReference>
<feature type="binding site" evidence="11">
    <location>
        <position position="286"/>
    </location>
    <ligand>
        <name>NAD(+)</name>
        <dbReference type="ChEBI" id="CHEBI:57540"/>
    </ligand>
</feature>
<keyword evidence="16" id="KW-1185">Reference proteome</keyword>
<evidence type="ECO:0000256" key="6">
    <source>
        <dbReference type="ARBA" id="ARBA00023027"/>
    </source>
</evidence>
<evidence type="ECO:0000256" key="10">
    <source>
        <dbReference type="PIRSR" id="PIRSR000105-1"/>
    </source>
</evidence>
<keyword evidence="6 11" id="KW-0520">NAD</keyword>
<evidence type="ECO:0000256" key="9">
    <source>
        <dbReference type="ARBA" id="ARBA00049556"/>
    </source>
</evidence>
<dbReference type="EMBL" id="KQ087180">
    <property type="protein sequence ID" value="KLT45732.1"/>
    <property type="molecule type" value="Genomic_DNA"/>
</dbReference>
<comment type="similarity">
    <text evidence="3">Belongs to the 3-hydroxyacyl-CoA dehydrogenase family.</text>
</comment>
<dbReference type="Pfam" id="PF00725">
    <property type="entry name" value="3HCDH"/>
    <property type="match status" value="1"/>
</dbReference>
<evidence type="ECO:0000313" key="16">
    <source>
        <dbReference type="Proteomes" id="UP000053611"/>
    </source>
</evidence>
<dbReference type="PANTHER" id="PTHR43561">
    <property type="match status" value="1"/>
</dbReference>
<gene>
    <name evidence="15" type="ORF">CC85DRAFT_268997</name>
</gene>
<feature type="binding site" evidence="11">
    <location>
        <begin position="12"/>
        <end position="17"/>
    </location>
    <ligand>
        <name>NAD(+)</name>
        <dbReference type="ChEBI" id="CHEBI:57540"/>
    </ligand>
</feature>
<evidence type="ECO:0000256" key="11">
    <source>
        <dbReference type="PIRSR" id="PIRSR000105-2"/>
    </source>
</evidence>
<evidence type="ECO:0000259" key="14">
    <source>
        <dbReference type="Pfam" id="PF02737"/>
    </source>
</evidence>
<dbReference type="Gene3D" id="1.10.1040.10">
    <property type="entry name" value="N-(1-d-carboxylethyl)-l-norvaline Dehydrogenase, domain 2"/>
    <property type="match status" value="1"/>
</dbReference>
<feature type="binding site" evidence="11">
    <location>
        <position position="96"/>
    </location>
    <ligand>
        <name>NAD(+)</name>
        <dbReference type="ChEBI" id="CHEBI:57540"/>
    </ligand>
</feature>
<evidence type="ECO:0008006" key="17">
    <source>
        <dbReference type="Google" id="ProtNLM"/>
    </source>
</evidence>
<dbReference type="GO" id="GO:0006635">
    <property type="term" value="P:fatty acid beta-oxidation"/>
    <property type="evidence" value="ECO:0007669"/>
    <property type="project" value="TreeGrafter"/>
</dbReference>
<feature type="binding site" evidence="11">
    <location>
        <position position="149"/>
    </location>
    <ligand>
        <name>NAD(+)</name>
        <dbReference type="ChEBI" id="CHEBI:57540"/>
    </ligand>
</feature>
<feature type="domain" description="3-hydroxyacyl-CoA dehydrogenase C-terminal" evidence="13">
    <location>
        <begin position="192"/>
        <end position="294"/>
    </location>
</feature>
<dbReference type="GO" id="GO:0070403">
    <property type="term" value="F:NAD+ binding"/>
    <property type="evidence" value="ECO:0007669"/>
    <property type="project" value="InterPro"/>
</dbReference>
<dbReference type="GeneID" id="28981728"/>
<feature type="binding site" evidence="12">
    <location>
        <position position="58"/>
    </location>
    <ligand>
        <name>CoA</name>
        <dbReference type="ChEBI" id="CHEBI:57287"/>
    </ligand>
</feature>
<dbReference type="PIRSF" id="PIRSF000105">
    <property type="entry name" value="HCDH"/>
    <property type="match status" value="1"/>
</dbReference>
<dbReference type="AlphaFoldDB" id="A0A0J0XXC8"/>
<evidence type="ECO:0000256" key="2">
    <source>
        <dbReference type="ARBA" id="ARBA00005005"/>
    </source>
</evidence>
<evidence type="ECO:0000256" key="4">
    <source>
        <dbReference type="ARBA" id="ARBA00022832"/>
    </source>
</evidence>
<evidence type="ECO:0000256" key="12">
    <source>
        <dbReference type="PIRSR" id="PIRSR000105-3"/>
    </source>
</evidence>
<evidence type="ECO:0000256" key="7">
    <source>
        <dbReference type="ARBA" id="ARBA00023098"/>
    </source>
</evidence>
<feature type="binding site" evidence="12">
    <location>
        <position position="123"/>
    </location>
    <ligand>
        <name>CoA</name>
        <dbReference type="ChEBI" id="CHEBI:57287"/>
    </ligand>
</feature>
<feature type="site" description="Important for catalytic activity" evidence="10">
    <location>
        <position position="146"/>
    </location>
</feature>
<evidence type="ECO:0000259" key="13">
    <source>
        <dbReference type="Pfam" id="PF00725"/>
    </source>
</evidence>
<dbReference type="PANTHER" id="PTHR43561:SF3">
    <property type="entry name" value="HYDROXYACYL-COENZYME A DEHYDROGENASE, MITOCHONDRIAL"/>
    <property type="match status" value="1"/>
</dbReference>
<dbReference type="SUPFAM" id="SSF48179">
    <property type="entry name" value="6-phosphogluconate dehydrogenase C-terminal domain-like"/>
    <property type="match status" value="1"/>
</dbReference>
<name>A0A0J0XXC8_9TREE</name>
<protein>
    <recommendedName>
        <fullName evidence="17">3-hydroxyacyl-CoA dehydrogenase</fullName>
    </recommendedName>
</protein>
<dbReference type="FunFam" id="3.40.50.720:FF:000009">
    <property type="entry name" value="Fatty oxidation complex, alpha subunit"/>
    <property type="match status" value="1"/>
</dbReference>
<organism evidence="15 16">
    <name type="scientific">Cutaneotrichosporon oleaginosum</name>
    <dbReference type="NCBI Taxonomy" id="879819"/>
    <lineage>
        <taxon>Eukaryota</taxon>
        <taxon>Fungi</taxon>
        <taxon>Dikarya</taxon>
        <taxon>Basidiomycota</taxon>
        <taxon>Agaricomycotina</taxon>
        <taxon>Tremellomycetes</taxon>
        <taxon>Trichosporonales</taxon>
        <taxon>Trichosporonaceae</taxon>
        <taxon>Cutaneotrichosporon</taxon>
    </lineage>
</organism>
<dbReference type="SUPFAM" id="SSF51735">
    <property type="entry name" value="NAD(P)-binding Rossmann-fold domains"/>
    <property type="match status" value="1"/>
</dbReference>
<evidence type="ECO:0000256" key="3">
    <source>
        <dbReference type="ARBA" id="ARBA00009463"/>
    </source>
</evidence>
<dbReference type="Gene3D" id="3.40.50.720">
    <property type="entry name" value="NAD(P)-binding Rossmann-like Domain"/>
    <property type="match status" value="1"/>
</dbReference>
<keyword evidence="7" id="KW-0443">Lipid metabolism</keyword>
<evidence type="ECO:0000256" key="5">
    <source>
        <dbReference type="ARBA" id="ARBA00023002"/>
    </source>
</evidence>
<feature type="domain" description="3-hydroxyacyl-CoA dehydrogenase NAD binding" evidence="14">
    <location>
        <begin position="7"/>
        <end position="190"/>
    </location>
</feature>
<dbReference type="InterPro" id="IPR008927">
    <property type="entry name" value="6-PGluconate_DH-like_C_sf"/>
</dbReference>
<reference evidence="15 16" key="1">
    <citation type="submission" date="2015-03" db="EMBL/GenBank/DDBJ databases">
        <title>Genomics and transcriptomics of the oil-accumulating basidiomycete yeast T. oleaginosus allow insights into substrate utilization and the diverse evolutionary trajectories of mating systems in fungi.</title>
        <authorList>
            <consortium name="DOE Joint Genome Institute"/>
            <person name="Kourist R."/>
            <person name="Kracht O."/>
            <person name="Bracharz F."/>
            <person name="Lipzen A."/>
            <person name="Nolan M."/>
            <person name="Ohm R."/>
            <person name="Grigoriev I."/>
            <person name="Sun S."/>
            <person name="Heitman J."/>
            <person name="Bruck T."/>
            <person name="Nowrousian M."/>
        </authorList>
    </citation>
    <scope>NUCLEOTIDE SEQUENCE [LARGE SCALE GENOMIC DNA]</scope>
    <source>
        <strain evidence="15 16">IBC0246</strain>
    </source>
</reference>
<dbReference type="InterPro" id="IPR006108">
    <property type="entry name" value="3HC_DH_C"/>
</dbReference>
<dbReference type="InterPro" id="IPR013328">
    <property type="entry name" value="6PGD_dom2"/>
</dbReference>
<dbReference type="InterPro" id="IPR052242">
    <property type="entry name" value="Mito_3-hydroxyacyl-CoA_DH"/>
</dbReference>
<dbReference type="GO" id="GO:0005759">
    <property type="term" value="C:mitochondrial matrix"/>
    <property type="evidence" value="ECO:0007669"/>
    <property type="project" value="UniProtKB-SubCell"/>
</dbReference>
<evidence type="ECO:0000256" key="8">
    <source>
        <dbReference type="ARBA" id="ARBA00023128"/>
    </source>
</evidence>
<accession>A0A0J0XXC8</accession>
<dbReference type="OrthoDB" id="5958943at2759"/>
<sequence>MSTQISTVAVYGAGLMGAGIAQVCAQAGVRVHLVDVSDAAISNGLGIIRASAARVGKKAGEEPQAYVAQVLGRIQTYTDPAAAVAGVDLVIESIVEDLALKQALFAALDRVAAPHTLFASNTSALLIAEIAADVSDARKALFGGLHFSNPVPVMKFCEVIHTPATSPATHAALLSFARRLGKDPVTCRDTPGFILNRLLLAYNREAVRMVERGDATVADIDKAMELGAGYPMGPFKLYDYVGLDTAAAVGKGWERRADQGWIPRAFVEPKSRLIEDMVAQGRLGRKSGRGFYDYADEKKKLR</sequence>
<keyword evidence="8" id="KW-0496">Mitochondrion</keyword>
<dbReference type="Proteomes" id="UP000053611">
    <property type="component" value="Unassembled WGS sequence"/>
</dbReference>
<dbReference type="RefSeq" id="XP_018282223.1">
    <property type="nucleotide sequence ID" value="XM_018421125.1"/>
</dbReference>
<keyword evidence="5" id="KW-0560">Oxidoreductase</keyword>
<evidence type="ECO:0000256" key="1">
    <source>
        <dbReference type="ARBA" id="ARBA00004305"/>
    </source>
</evidence>